<dbReference type="RefSeq" id="WP_101711190.1">
    <property type="nucleotide sequence ID" value="NZ_CP026100.1"/>
</dbReference>
<dbReference type="Proteomes" id="UP000234483">
    <property type="component" value="Unassembled WGS sequence"/>
</dbReference>
<evidence type="ECO:0000313" key="5">
    <source>
        <dbReference type="Proteomes" id="UP000281192"/>
    </source>
</evidence>
<evidence type="ECO:0000313" key="3">
    <source>
        <dbReference type="EMBL" id="PLR21586.1"/>
    </source>
</evidence>
<evidence type="ECO:0000256" key="1">
    <source>
        <dbReference type="SAM" id="MobiDB-lite"/>
    </source>
</evidence>
<dbReference type="Proteomes" id="UP000281192">
    <property type="component" value="Chromosome"/>
</dbReference>
<evidence type="ECO:0008006" key="6">
    <source>
        <dbReference type="Google" id="ProtNLM"/>
    </source>
</evidence>
<feature type="region of interest" description="Disordered" evidence="1">
    <location>
        <begin position="1"/>
        <end position="64"/>
    </location>
</feature>
<organism evidence="3 4">
    <name type="scientific">Caulobacter flavus</name>
    <dbReference type="NCBI Taxonomy" id="1679497"/>
    <lineage>
        <taxon>Bacteria</taxon>
        <taxon>Pseudomonadati</taxon>
        <taxon>Pseudomonadota</taxon>
        <taxon>Alphaproteobacteria</taxon>
        <taxon>Caulobacterales</taxon>
        <taxon>Caulobacteraceae</taxon>
        <taxon>Caulobacter</taxon>
    </lineage>
</organism>
<feature type="compositionally biased region" description="Basic and acidic residues" evidence="1">
    <location>
        <begin position="26"/>
        <end position="42"/>
    </location>
</feature>
<dbReference type="OrthoDB" id="7206654at2"/>
<dbReference type="KEGG" id="cfh:C1707_06820"/>
<sequence length="64" mass="6772">MTQQPNSDGRKENEAEPLGDFTALGGEDKIARTGEESRKRAGPDGPDAAEVGDTFKKDPAAGKR</sequence>
<dbReference type="EMBL" id="CP026100">
    <property type="protein sequence ID" value="AYV49480.1"/>
    <property type="molecule type" value="Genomic_DNA"/>
</dbReference>
<dbReference type="EMBL" id="PJRQ01000002">
    <property type="protein sequence ID" value="PLR21586.1"/>
    <property type="molecule type" value="Genomic_DNA"/>
</dbReference>
<gene>
    <name evidence="2" type="ORF">C1707_06820</name>
    <name evidence="3" type="ORF">CFHF_00525</name>
</gene>
<keyword evidence="5" id="KW-1185">Reference proteome</keyword>
<feature type="compositionally biased region" description="Basic and acidic residues" evidence="1">
    <location>
        <begin position="53"/>
        <end position="64"/>
    </location>
</feature>
<protein>
    <recommendedName>
        <fullName evidence="6">Stress-induced protein</fullName>
    </recommendedName>
</protein>
<name>A0A2N5D6I1_9CAUL</name>
<evidence type="ECO:0000313" key="2">
    <source>
        <dbReference type="EMBL" id="AYV49480.1"/>
    </source>
</evidence>
<reference evidence="2 5" key="2">
    <citation type="submission" date="2018-01" db="EMBL/GenBank/DDBJ databases">
        <title>Complete genome sequence of Caulobacter flavus RHGG3.</title>
        <authorList>
            <person name="Yang E."/>
        </authorList>
    </citation>
    <scope>NUCLEOTIDE SEQUENCE [LARGE SCALE GENOMIC DNA]</scope>
    <source>
        <strain evidence="2 5">RHGG3</strain>
    </source>
</reference>
<proteinExistence type="predicted"/>
<reference evidence="3 4" key="1">
    <citation type="submission" date="2017-12" db="EMBL/GenBank/DDBJ databases">
        <title>The genome sequence of Caulobacter flavus CGMCC1 15093.</title>
        <authorList>
            <person name="Gao J."/>
            <person name="Mao X."/>
            <person name="Sun J."/>
        </authorList>
    </citation>
    <scope>NUCLEOTIDE SEQUENCE [LARGE SCALE GENOMIC DNA]</scope>
    <source>
        <strain evidence="3 4">CGMCC1 15093</strain>
    </source>
</reference>
<accession>A0A2N5D6I1</accession>
<dbReference type="AlphaFoldDB" id="A0A2N5D6I1"/>
<evidence type="ECO:0000313" key="4">
    <source>
        <dbReference type="Proteomes" id="UP000234483"/>
    </source>
</evidence>